<dbReference type="EMBL" id="UINC01001973">
    <property type="protein sequence ID" value="SUZ91424.1"/>
    <property type="molecule type" value="Genomic_DNA"/>
</dbReference>
<protein>
    <submittedName>
        <fullName evidence="1">Uncharacterized protein</fullName>
    </submittedName>
</protein>
<reference evidence="1" key="1">
    <citation type="submission" date="2018-05" db="EMBL/GenBank/DDBJ databases">
        <authorList>
            <person name="Lanie J.A."/>
            <person name="Ng W.-L."/>
            <person name="Kazmierczak K.M."/>
            <person name="Andrzejewski T.M."/>
            <person name="Davidsen T.M."/>
            <person name="Wayne K.J."/>
            <person name="Tettelin H."/>
            <person name="Glass J.I."/>
            <person name="Rusch D."/>
            <person name="Podicherti R."/>
            <person name="Tsui H.-C.T."/>
            <person name="Winkler M.E."/>
        </authorList>
    </citation>
    <scope>NUCLEOTIDE SEQUENCE</scope>
</reference>
<proteinExistence type="predicted"/>
<accession>A0A381RJL9</accession>
<name>A0A381RJL9_9ZZZZ</name>
<organism evidence="1">
    <name type="scientific">marine metagenome</name>
    <dbReference type="NCBI Taxonomy" id="408172"/>
    <lineage>
        <taxon>unclassified sequences</taxon>
        <taxon>metagenomes</taxon>
        <taxon>ecological metagenomes</taxon>
    </lineage>
</organism>
<evidence type="ECO:0000313" key="1">
    <source>
        <dbReference type="EMBL" id="SUZ91424.1"/>
    </source>
</evidence>
<sequence>MGRKADRAAKLRAAAVVAVLLESSDGEALSPSAPRDRGDAWSRDHRRVLIGRRNLFRARTRRSTPR</sequence>
<dbReference type="AlphaFoldDB" id="A0A381RJL9"/>
<gene>
    <name evidence="1" type="ORF">METZ01_LOCUS44278</name>
</gene>